<comment type="subcellular location">
    <subcellularLocation>
        <location evidence="1">Cell outer membrane</location>
    </subcellularLocation>
</comment>
<dbReference type="Pfam" id="PF07980">
    <property type="entry name" value="SusD_RagB"/>
    <property type="match status" value="1"/>
</dbReference>
<dbReference type="OrthoDB" id="5694214at2"/>
<evidence type="ECO:0000259" key="7">
    <source>
        <dbReference type="Pfam" id="PF14322"/>
    </source>
</evidence>
<evidence type="ECO:0000256" key="4">
    <source>
        <dbReference type="ARBA" id="ARBA00023136"/>
    </source>
</evidence>
<dbReference type="InterPro" id="IPR012944">
    <property type="entry name" value="SusD_RagB_dom"/>
</dbReference>
<evidence type="ECO:0000313" key="8">
    <source>
        <dbReference type="EMBL" id="SMD45567.1"/>
    </source>
</evidence>
<name>A0A1W2H9L6_9BACT</name>
<dbReference type="PROSITE" id="PS51257">
    <property type="entry name" value="PROKAR_LIPOPROTEIN"/>
    <property type="match status" value="1"/>
</dbReference>
<dbReference type="Pfam" id="PF14322">
    <property type="entry name" value="SusD-like_3"/>
    <property type="match status" value="1"/>
</dbReference>
<sequence>MKKLLNIFKNVIGIFALILVSCTDLSERPYNVLIEDDLGSDIQTLNALTAPVYTRLTDVLYGWHGYFDLTEESSDAIVTPARPNGWVDGGTYRNLHMHTWNAFQSQPNGLWNRVYGALNVLNNGLLNYSRLEGPEIVALISELRALRALYYYLLMDAFGNVPIVTEADLANIGTLPTQSSRRQVFDFIEKELLEVMPIISETKVYGKMNKWAAKMILAKIYLNAEVYIGQAKYQEALAQVDDIINSGLYQLEPNYHNNFITQNQGSREQIFSVIFDTTRAGWFHYHWKTLHPASSATYNLGSAPWGGSGAIPQFVDTYEEGDDRFNIWIRGPQFSSSGQPIFNSMDPSIRDVQLNYQNFMGSIDGTREYEGYRVGKYEIAIGTVGPLSNDVPLFRYADALMIKAECLLRTGNAAQAAQIVTEVRTRAFDNPQDAVVTADELTSGSRYQYGNYQSGVITDLEGGADIPFGRFLDELGYEFAAEFHRRQDLIRFGVYTRKSWFSHRPNGDHRTIFPIPQSAIEANPNLTQNPGYN</sequence>
<keyword evidence="9" id="KW-1185">Reference proteome</keyword>
<gene>
    <name evidence="8" type="ORF">SAMN00777080_4224</name>
</gene>
<evidence type="ECO:0000256" key="3">
    <source>
        <dbReference type="ARBA" id="ARBA00022729"/>
    </source>
</evidence>
<comment type="similarity">
    <text evidence="2">Belongs to the SusD family.</text>
</comment>
<proteinExistence type="inferred from homology"/>
<dbReference type="STRING" id="758820.SAMN00777080_4224"/>
<organism evidence="8 9">
    <name type="scientific">Aquiflexum balticum DSM 16537</name>
    <dbReference type="NCBI Taxonomy" id="758820"/>
    <lineage>
        <taxon>Bacteria</taxon>
        <taxon>Pseudomonadati</taxon>
        <taxon>Bacteroidota</taxon>
        <taxon>Cytophagia</taxon>
        <taxon>Cytophagales</taxon>
        <taxon>Cyclobacteriaceae</taxon>
        <taxon>Aquiflexum</taxon>
    </lineage>
</organism>
<dbReference type="AlphaFoldDB" id="A0A1W2H9L6"/>
<keyword evidence="4" id="KW-0472">Membrane</keyword>
<evidence type="ECO:0000259" key="6">
    <source>
        <dbReference type="Pfam" id="PF07980"/>
    </source>
</evidence>
<keyword evidence="3" id="KW-0732">Signal</keyword>
<dbReference type="InterPro" id="IPR011990">
    <property type="entry name" value="TPR-like_helical_dom_sf"/>
</dbReference>
<dbReference type="GO" id="GO:0009279">
    <property type="term" value="C:cell outer membrane"/>
    <property type="evidence" value="ECO:0007669"/>
    <property type="project" value="UniProtKB-SubCell"/>
</dbReference>
<dbReference type="Proteomes" id="UP000192333">
    <property type="component" value="Chromosome I"/>
</dbReference>
<keyword evidence="5" id="KW-0998">Cell outer membrane</keyword>
<evidence type="ECO:0000256" key="5">
    <source>
        <dbReference type="ARBA" id="ARBA00023237"/>
    </source>
</evidence>
<feature type="domain" description="RagB/SusD" evidence="6">
    <location>
        <begin position="312"/>
        <end position="532"/>
    </location>
</feature>
<evidence type="ECO:0000313" key="9">
    <source>
        <dbReference type="Proteomes" id="UP000192333"/>
    </source>
</evidence>
<feature type="domain" description="SusD-like N-terminal" evidence="7">
    <location>
        <begin position="91"/>
        <end position="222"/>
    </location>
</feature>
<evidence type="ECO:0000256" key="1">
    <source>
        <dbReference type="ARBA" id="ARBA00004442"/>
    </source>
</evidence>
<dbReference type="EMBL" id="LT838813">
    <property type="protein sequence ID" value="SMD45567.1"/>
    <property type="molecule type" value="Genomic_DNA"/>
</dbReference>
<evidence type="ECO:0000256" key="2">
    <source>
        <dbReference type="ARBA" id="ARBA00006275"/>
    </source>
</evidence>
<protein>
    <submittedName>
        <fullName evidence="8">Starch-binding associating with outer membrane</fullName>
    </submittedName>
</protein>
<dbReference type="InterPro" id="IPR033985">
    <property type="entry name" value="SusD-like_N"/>
</dbReference>
<dbReference type="SUPFAM" id="SSF48452">
    <property type="entry name" value="TPR-like"/>
    <property type="match status" value="1"/>
</dbReference>
<accession>A0A1W2H9L6</accession>
<reference evidence="9" key="1">
    <citation type="submission" date="2017-04" db="EMBL/GenBank/DDBJ databases">
        <authorList>
            <person name="Varghese N."/>
            <person name="Submissions S."/>
        </authorList>
    </citation>
    <scope>NUCLEOTIDE SEQUENCE [LARGE SCALE GENOMIC DNA]</scope>
    <source>
        <strain evidence="9">DSM 16537</strain>
    </source>
</reference>
<dbReference type="Gene3D" id="1.25.40.390">
    <property type="match status" value="1"/>
</dbReference>